<dbReference type="Pfam" id="PF00635">
    <property type="entry name" value="Motile_Sperm"/>
    <property type="match status" value="1"/>
</dbReference>
<dbReference type="EMBL" id="MCGO01000123">
    <property type="protein sequence ID" value="ORY25864.1"/>
    <property type="molecule type" value="Genomic_DNA"/>
</dbReference>
<reference evidence="2 3" key="1">
    <citation type="submission" date="2016-07" db="EMBL/GenBank/DDBJ databases">
        <title>Pervasive Adenine N6-methylation of Active Genes in Fungi.</title>
        <authorList>
            <consortium name="DOE Joint Genome Institute"/>
            <person name="Mondo S.J."/>
            <person name="Dannebaum R.O."/>
            <person name="Kuo R.C."/>
            <person name="Labutti K."/>
            <person name="Haridas S."/>
            <person name="Kuo A."/>
            <person name="Salamov A."/>
            <person name="Ahrendt S.R."/>
            <person name="Lipzen A."/>
            <person name="Sullivan W."/>
            <person name="Andreopoulos W.B."/>
            <person name="Clum A."/>
            <person name="Lindquist E."/>
            <person name="Daum C."/>
            <person name="Ramamoorthy G.K."/>
            <person name="Gryganskyi A."/>
            <person name="Culley D."/>
            <person name="Magnuson J.K."/>
            <person name="James T.Y."/>
            <person name="O'Malley M.A."/>
            <person name="Stajich J.E."/>
            <person name="Spatafora J.W."/>
            <person name="Visel A."/>
            <person name="Grigoriev I.V."/>
        </authorList>
    </citation>
    <scope>NUCLEOTIDE SEQUENCE [LARGE SCALE GENOMIC DNA]</scope>
    <source>
        <strain evidence="2 3">JEL800</strain>
    </source>
</reference>
<gene>
    <name evidence="2" type="ORF">BCR33DRAFT_726710</name>
</gene>
<comment type="caution">
    <text evidence="2">The sequence shown here is derived from an EMBL/GenBank/DDBJ whole genome shotgun (WGS) entry which is preliminary data.</text>
</comment>
<proteinExistence type="predicted"/>
<keyword evidence="3" id="KW-1185">Reference proteome</keyword>
<evidence type="ECO:0000313" key="2">
    <source>
        <dbReference type="EMBL" id="ORY25864.1"/>
    </source>
</evidence>
<dbReference type="InterPro" id="IPR008962">
    <property type="entry name" value="PapD-like_sf"/>
</dbReference>
<name>A0A1Y2ATS0_9FUNG</name>
<dbReference type="PANTHER" id="PTHR22947">
    <property type="entry name" value="MAJOR SPERM PROTEIN"/>
    <property type="match status" value="1"/>
</dbReference>
<dbReference type="AlphaFoldDB" id="A0A1Y2ATS0"/>
<dbReference type="PROSITE" id="PS50202">
    <property type="entry name" value="MSP"/>
    <property type="match status" value="1"/>
</dbReference>
<dbReference type="PANTHER" id="PTHR22947:SF39">
    <property type="entry name" value="MSP DOMAIN-CONTAINING PROTEIN"/>
    <property type="match status" value="1"/>
</dbReference>
<dbReference type="Gene3D" id="2.60.40.10">
    <property type="entry name" value="Immunoglobulins"/>
    <property type="match status" value="1"/>
</dbReference>
<organism evidence="2 3">
    <name type="scientific">Rhizoclosmatium globosum</name>
    <dbReference type="NCBI Taxonomy" id="329046"/>
    <lineage>
        <taxon>Eukaryota</taxon>
        <taxon>Fungi</taxon>
        <taxon>Fungi incertae sedis</taxon>
        <taxon>Chytridiomycota</taxon>
        <taxon>Chytridiomycota incertae sedis</taxon>
        <taxon>Chytridiomycetes</taxon>
        <taxon>Chytridiales</taxon>
        <taxon>Chytriomycetaceae</taxon>
        <taxon>Rhizoclosmatium</taxon>
    </lineage>
</organism>
<dbReference type="InterPro" id="IPR000535">
    <property type="entry name" value="MSP_dom"/>
</dbReference>
<accession>A0A1Y2ATS0</accession>
<dbReference type="Proteomes" id="UP000193642">
    <property type="component" value="Unassembled WGS sequence"/>
</dbReference>
<dbReference type="OrthoDB" id="2164839at2759"/>
<dbReference type="InterPro" id="IPR051774">
    <property type="entry name" value="Sperm-specific_class_P"/>
</dbReference>
<dbReference type="InterPro" id="IPR013783">
    <property type="entry name" value="Ig-like_fold"/>
</dbReference>
<feature type="domain" description="MSP" evidence="1">
    <location>
        <begin position="5"/>
        <end position="132"/>
    </location>
</feature>
<evidence type="ECO:0000259" key="1">
    <source>
        <dbReference type="PROSITE" id="PS50202"/>
    </source>
</evidence>
<evidence type="ECO:0000313" key="3">
    <source>
        <dbReference type="Proteomes" id="UP000193642"/>
    </source>
</evidence>
<dbReference type="SUPFAM" id="SSF49354">
    <property type="entry name" value="PapD-like"/>
    <property type="match status" value="1"/>
</dbReference>
<sequence>MTVNESITAPGYSPVTVDKAEIIYSSTAETQSFVIENTSNTMVFFKVQTTAADSYAVVPNMAFLVPKQSQNVHVTRAKQSGQPSSLRVGTIIVSDGSAADMDSVLIQWAEAKAALKARDGKDGEDSVDIKTSAPMMYIHRINVGENKSFNWFGKKG</sequence>
<protein>
    <recommendedName>
        <fullName evidence="1">MSP domain-containing protein</fullName>
    </recommendedName>
</protein>